<proteinExistence type="predicted"/>
<keyword evidence="3" id="KW-1185">Reference proteome</keyword>
<dbReference type="PANTHER" id="PTHR37841:SF1">
    <property type="entry name" value="DUF3298 DOMAIN-CONTAINING PROTEIN"/>
    <property type="match status" value="1"/>
</dbReference>
<evidence type="ECO:0000313" key="3">
    <source>
        <dbReference type="Proteomes" id="UP000004191"/>
    </source>
</evidence>
<organism evidence="2 3">
    <name type="scientific">Helcococcus kunzii ATCC 51366</name>
    <dbReference type="NCBI Taxonomy" id="883114"/>
    <lineage>
        <taxon>Bacteria</taxon>
        <taxon>Bacillati</taxon>
        <taxon>Bacillota</taxon>
        <taxon>Tissierellia</taxon>
        <taxon>Tissierellales</taxon>
        <taxon>Peptoniphilaceae</taxon>
        <taxon>Helcococcus</taxon>
    </lineage>
</organism>
<dbReference type="InterPro" id="IPR011990">
    <property type="entry name" value="TPR-like_helical_dom_sf"/>
</dbReference>
<accession>H3NPV1</accession>
<dbReference type="eggNOG" id="COG5263">
    <property type="taxonomic scope" value="Bacteria"/>
</dbReference>
<evidence type="ECO:0008006" key="4">
    <source>
        <dbReference type="Google" id="ProtNLM"/>
    </source>
</evidence>
<dbReference type="RefSeq" id="WP_005398888.1">
    <property type="nucleotide sequence ID" value="NZ_JH601088.1"/>
</dbReference>
<dbReference type="Gene3D" id="1.25.40.10">
    <property type="entry name" value="Tetratricopeptide repeat domain"/>
    <property type="match status" value="1"/>
</dbReference>
<dbReference type="HOGENOM" id="CLU_036296_0_0_9"/>
<keyword evidence="1" id="KW-1133">Transmembrane helix</keyword>
<name>H3NPV1_9FIRM</name>
<protein>
    <recommendedName>
        <fullName evidence="4">WG repeat-containing protein</fullName>
    </recommendedName>
</protein>
<evidence type="ECO:0000313" key="2">
    <source>
        <dbReference type="EMBL" id="EHR33329.1"/>
    </source>
</evidence>
<gene>
    <name evidence="2" type="ORF">HMPREF9709_01373</name>
</gene>
<dbReference type="AlphaFoldDB" id="H3NPV1"/>
<feature type="transmembrane region" description="Helical" evidence="1">
    <location>
        <begin position="7"/>
        <end position="24"/>
    </location>
</feature>
<keyword evidence="1" id="KW-0812">Transmembrane</keyword>
<dbReference type="STRING" id="883114.HMPREF9709_01373"/>
<evidence type="ECO:0000256" key="1">
    <source>
        <dbReference type="SAM" id="Phobius"/>
    </source>
</evidence>
<reference evidence="2 3" key="1">
    <citation type="submission" date="2012-01" db="EMBL/GenBank/DDBJ databases">
        <title>The Genome Sequence of Helcococcus kunzii ATCC 51366.</title>
        <authorList>
            <consortium name="The Broad Institute Genome Sequencing Platform"/>
            <person name="Earl A."/>
            <person name="Ward D."/>
            <person name="Feldgarden M."/>
            <person name="Gevers D."/>
            <person name="Huys G."/>
            <person name="Young S.K."/>
            <person name="Zeng Q."/>
            <person name="Gargeya S."/>
            <person name="Fitzgerald M."/>
            <person name="Haas B."/>
            <person name="Abouelleil A."/>
            <person name="Alvarado L."/>
            <person name="Arachchi H.M."/>
            <person name="Berlin A."/>
            <person name="Chapman S.B."/>
            <person name="Gearin G."/>
            <person name="Goldberg J."/>
            <person name="Griggs A."/>
            <person name="Gujja S."/>
            <person name="Hansen M."/>
            <person name="Heiman D."/>
            <person name="Howarth C."/>
            <person name="Larimer J."/>
            <person name="Lui A."/>
            <person name="MacDonald P.J.P."/>
            <person name="McCowen C."/>
            <person name="Montmayeur A."/>
            <person name="Murphy C."/>
            <person name="Neiman D."/>
            <person name="Pearson M."/>
            <person name="Priest M."/>
            <person name="Roberts A."/>
            <person name="Saif S."/>
            <person name="Shea T."/>
            <person name="Sisk P."/>
            <person name="Stolte C."/>
            <person name="Sykes S."/>
            <person name="Wortman J."/>
            <person name="Nusbaum C."/>
            <person name="Birren B."/>
        </authorList>
    </citation>
    <scope>NUCLEOTIDE SEQUENCE [LARGE SCALE GENOMIC DNA]</scope>
    <source>
        <strain evidence="2 3">ATCC 51366</strain>
    </source>
</reference>
<dbReference type="OrthoDB" id="1652041at2"/>
<dbReference type="Pfam" id="PF14903">
    <property type="entry name" value="WG_beta_rep"/>
    <property type="match status" value="2"/>
</dbReference>
<dbReference type="SUPFAM" id="SSF48452">
    <property type="entry name" value="TPR-like"/>
    <property type="match status" value="1"/>
</dbReference>
<dbReference type="GeneID" id="96999337"/>
<dbReference type="PANTHER" id="PTHR37841">
    <property type="entry name" value="GLR2918 PROTEIN"/>
    <property type="match status" value="1"/>
</dbReference>
<comment type="caution">
    <text evidence="2">The sequence shown here is derived from an EMBL/GenBank/DDBJ whole genome shotgun (WGS) entry which is preliminary data.</text>
</comment>
<dbReference type="InterPro" id="IPR032774">
    <property type="entry name" value="WG_beta_rep"/>
</dbReference>
<dbReference type="Proteomes" id="UP000004191">
    <property type="component" value="Unassembled WGS sequence"/>
</dbReference>
<dbReference type="PATRIC" id="fig|883114.3.peg.1365"/>
<dbReference type="EMBL" id="AGEI01000024">
    <property type="protein sequence ID" value="EHR33329.1"/>
    <property type="molecule type" value="Genomic_DNA"/>
</dbReference>
<dbReference type="SUPFAM" id="SSF69360">
    <property type="entry name" value="Cell wall binding repeat"/>
    <property type="match status" value="1"/>
</dbReference>
<sequence length="433" mass="49854">MNNYKKLVPAGLIIMFALSVFYFFNEKANLEKKYINTVEEARELRKEKVAVDSINSYHKALDIKKTPEIYIELAEYYKELEKKDEAISIGENLNRDFPKEVKGYEFLINLYANEKDYTNMFATYEEFKSRKLSSKSIEDIYIKNEYVYQINELMNEVKVPSNGLVAFREGDKWGYMDKSLKATITSKYKYTDLFRNNRAYVTTASDEHYYIDKKGEKRHDLMNIEGIEKAGVISVKGFTAKTKEGWNIYDLSNNKMAGPFDEVSNVENSLIVGTKDGKTKIYNLDNKKAYDIEGEIINNEYNMPIENDRIFSKVGDKVNLYDSEGKLIAEGFEDAKPFITNGAAVKKNGKWGFINFDGEVVIEYQYEDAKSLSNSHAAVKKGGKWGYINTKNEMVIPAQFEEASNMTNDGILIVKLDGRWNLISLYKYSGNEE</sequence>
<keyword evidence="1" id="KW-0472">Membrane</keyword>